<dbReference type="Proteomes" id="UP000708208">
    <property type="component" value="Unassembled WGS sequence"/>
</dbReference>
<organism evidence="3 4">
    <name type="scientific">Allacma fusca</name>
    <dbReference type="NCBI Taxonomy" id="39272"/>
    <lineage>
        <taxon>Eukaryota</taxon>
        <taxon>Metazoa</taxon>
        <taxon>Ecdysozoa</taxon>
        <taxon>Arthropoda</taxon>
        <taxon>Hexapoda</taxon>
        <taxon>Collembola</taxon>
        <taxon>Symphypleona</taxon>
        <taxon>Sminthuridae</taxon>
        <taxon>Allacma</taxon>
    </lineage>
</organism>
<dbReference type="AlphaFoldDB" id="A0A8J2KK93"/>
<evidence type="ECO:0000313" key="4">
    <source>
        <dbReference type="Proteomes" id="UP000708208"/>
    </source>
</evidence>
<sequence>MEIIRRASFSVVTLIFKLFSFGVFVILDAFEVICLKCQRLTGDEDNKFNFALAFPNGQHEKVVVDGNHSTEPKRIKLVLDIKMLPDHKYELVSAWNINSHRSNKWRPLDRIIETIVYYVLQVIKKIREILEETDRFLEVSRSRASCNGAHADTENRKMISPRKRVSKSSSRNFRRYISNIRKILGFGKPEGIVFDPIEGVADISLNGSMNNSKLKAAEKRKQPAYTTSESESTDNEEQDHSSQDTSEQAKWSKEEQKDEVSSTEATTTANDSALEGDGVFADAEGGCRKNEHQGLKKKDYFEVDEDYKSAEDPDYVPSQHESTSDDSEVDDEPKQKLLEEIVTQSLNLPLYPN</sequence>
<accession>A0A8J2KK93</accession>
<reference evidence="3" key="1">
    <citation type="submission" date="2021-06" db="EMBL/GenBank/DDBJ databases">
        <authorList>
            <person name="Hodson N. C."/>
            <person name="Mongue J. A."/>
            <person name="Jaron S. K."/>
        </authorList>
    </citation>
    <scope>NUCLEOTIDE SEQUENCE</scope>
</reference>
<proteinExistence type="predicted"/>
<feature type="compositionally biased region" description="Basic and acidic residues" evidence="1">
    <location>
        <begin position="250"/>
        <end position="260"/>
    </location>
</feature>
<name>A0A8J2KK93_9HEXA</name>
<feature type="compositionally biased region" description="Polar residues" evidence="1">
    <location>
        <begin position="262"/>
        <end position="271"/>
    </location>
</feature>
<comment type="caution">
    <text evidence="3">The sequence shown here is derived from an EMBL/GenBank/DDBJ whole genome shotgun (WGS) entry which is preliminary data.</text>
</comment>
<keyword evidence="2" id="KW-0812">Transmembrane</keyword>
<dbReference type="EMBL" id="CAJVCH010140039">
    <property type="protein sequence ID" value="CAG7726791.1"/>
    <property type="molecule type" value="Genomic_DNA"/>
</dbReference>
<feature type="transmembrane region" description="Helical" evidence="2">
    <location>
        <begin position="7"/>
        <end position="27"/>
    </location>
</feature>
<feature type="compositionally biased region" description="Basic and acidic residues" evidence="1">
    <location>
        <begin position="285"/>
        <end position="311"/>
    </location>
</feature>
<evidence type="ECO:0000256" key="1">
    <source>
        <dbReference type="SAM" id="MobiDB-lite"/>
    </source>
</evidence>
<keyword evidence="4" id="KW-1185">Reference proteome</keyword>
<evidence type="ECO:0000256" key="2">
    <source>
        <dbReference type="SAM" id="Phobius"/>
    </source>
</evidence>
<keyword evidence="2" id="KW-0472">Membrane</keyword>
<keyword evidence="2" id="KW-1133">Transmembrane helix</keyword>
<feature type="region of interest" description="Disordered" evidence="1">
    <location>
        <begin position="214"/>
        <end position="335"/>
    </location>
</feature>
<gene>
    <name evidence="3" type="ORF">AFUS01_LOCUS15678</name>
</gene>
<protein>
    <submittedName>
        <fullName evidence="3">Uncharacterized protein</fullName>
    </submittedName>
</protein>
<evidence type="ECO:0000313" key="3">
    <source>
        <dbReference type="EMBL" id="CAG7726791.1"/>
    </source>
</evidence>